<keyword evidence="2" id="KW-0238">DNA-binding</keyword>
<evidence type="ECO:0000313" key="5">
    <source>
        <dbReference type="EMBL" id="SCF47062.1"/>
    </source>
</evidence>
<evidence type="ECO:0000256" key="3">
    <source>
        <dbReference type="ARBA" id="ARBA00023163"/>
    </source>
</evidence>
<dbReference type="InterPro" id="IPR036388">
    <property type="entry name" value="WH-like_DNA-bd_sf"/>
</dbReference>
<dbReference type="STRING" id="121616.GA0070216_12130"/>
<keyword evidence="6" id="KW-1185">Reference proteome</keyword>
<dbReference type="PROSITE" id="PS51118">
    <property type="entry name" value="HTH_HXLR"/>
    <property type="match status" value="1"/>
</dbReference>
<dbReference type="InterPro" id="IPR002577">
    <property type="entry name" value="HTH_HxlR"/>
</dbReference>
<dbReference type="Pfam" id="PF01638">
    <property type="entry name" value="HxlR"/>
    <property type="match status" value="1"/>
</dbReference>
<sequence length="129" mass="14289">MTDPTSRFDPVCPSGIAPIHIGDKWTAMVISLLAEQPTRYSDIRHQIGPVTAKVLTAALRGLERDGFVIRMEQPGPPRSVHYGLTELGRTLLPAIELAVEWAQNHLAEMLDAQEAYDRALSRRDRSAMG</sequence>
<gene>
    <name evidence="5" type="ORF">GA0070216_12130</name>
</gene>
<dbReference type="Proteomes" id="UP000198797">
    <property type="component" value="Unassembled WGS sequence"/>
</dbReference>
<dbReference type="InterPro" id="IPR036390">
    <property type="entry name" value="WH_DNA-bd_sf"/>
</dbReference>
<accession>A0A1C5APB8</accession>
<protein>
    <submittedName>
        <fullName evidence="5">Transcriptional regulator, HxlR family</fullName>
    </submittedName>
</protein>
<dbReference type="PANTHER" id="PTHR33204:SF18">
    <property type="entry name" value="TRANSCRIPTIONAL REGULATORY PROTEIN"/>
    <property type="match status" value="1"/>
</dbReference>
<name>A0A1C5APB8_9ACTN</name>
<dbReference type="PANTHER" id="PTHR33204">
    <property type="entry name" value="TRANSCRIPTIONAL REGULATOR, MARR FAMILY"/>
    <property type="match status" value="1"/>
</dbReference>
<keyword evidence="1" id="KW-0805">Transcription regulation</keyword>
<dbReference type="RefSeq" id="WP_245722784.1">
    <property type="nucleotide sequence ID" value="NZ_FMCU01000021.1"/>
</dbReference>
<feature type="domain" description="HTH hxlR-type" evidence="4">
    <location>
        <begin position="12"/>
        <end position="110"/>
    </location>
</feature>
<reference evidence="6" key="1">
    <citation type="submission" date="2016-06" db="EMBL/GenBank/DDBJ databases">
        <authorList>
            <person name="Varghese N."/>
            <person name="Submissions Spin"/>
        </authorList>
    </citation>
    <scope>NUCLEOTIDE SEQUENCE [LARGE SCALE GENOMIC DNA]</scope>
    <source>
        <strain evidence="6">DSM 44100</strain>
    </source>
</reference>
<evidence type="ECO:0000313" key="6">
    <source>
        <dbReference type="Proteomes" id="UP000198797"/>
    </source>
</evidence>
<evidence type="ECO:0000256" key="1">
    <source>
        <dbReference type="ARBA" id="ARBA00023015"/>
    </source>
</evidence>
<dbReference type="EMBL" id="FMCU01000021">
    <property type="protein sequence ID" value="SCF47062.1"/>
    <property type="molecule type" value="Genomic_DNA"/>
</dbReference>
<keyword evidence="3" id="KW-0804">Transcription</keyword>
<dbReference type="Gene3D" id="1.10.10.10">
    <property type="entry name" value="Winged helix-like DNA-binding domain superfamily/Winged helix DNA-binding domain"/>
    <property type="match status" value="1"/>
</dbReference>
<evidence type="ECO:0000259" key="4">
    <source>
        <dbReference type="PROSITE" id="PS51118"/>
    </source>
</evidence>
<dbReference type="SUPFAM" id="SSF46785">
    <property type="entry name" value="Winged helix' DNA-binding domain"/>
    <property type="match status" value="1"/>
</dbReference>
<evidence type="ECO:0000256" key="2">
    <source>
        <dbReference type="ARBA" id="ARBA00023125"/>
    </source>
</evidence>
<dbReference type="AlphaFoldDB" id="A0A1C5APB8"/>
<organism evidence="5 6">
    <name type="scientific">Micromonospora matsumotoense</name>
    <dbReference type="NCBI Taxonomy" id="121616"/>
    <lineage>
        <taxon>Bacteria</taxon>
        <taxon>Bacillati</taxon>
        <taxon>Actinomycetota</taxon>
        <taxon>Actinomycetes</taxon>
        <taxon>Micromonosporales</taxon>
        <taxon>Micromonosporaceae</taxon>
        <taxon>Micromonospora</taxon>
    </lineage>
</organism>
<proteinExistence type="predicted"/>
<dbReference type="GO" id="GO:0003677">
    <property type="term" value="F:DNA binding"/>
    <property type="evidence" value="ECO:0007669"/>
    <property type="project" value="UniProtKB-KW"/>
</dbReference>